<dbReference type="RefSeq" id="WP_119927747.1">
    <property type="nucleotide sequence ID" value="NZ_QZEY01000006.1"/>
</dbReference>
<accession>A0A3A4B2V0</accession>
<gene>
    <name evidence="1" type="ORF">D5H75_18640</name>
</gene>
<evidence type="ECO:0000313" key="1">
    <source>
        <dbReference type="EMBL" id="RJL31720.1"/>
    </source>
</evidence>
<comment type="caution">
    <text evidence="1">The sequence shown here is derived from an EMBL/GenBank/DDBJ whole genome shotgun (WGS) entry which is preliminary data.</text>
</comment>
<dbReference type="GO" id="GO:0008168">
    <property type="term" value="F:methyltransferase activity"/>
    <property type="evidence" value="ECO:0007669"/>
    <property type="project" value="UniProtKB-KW"/>
</dbReference>
<dbReference type="PIRSF" id="PIRSF017393">
    <property type="entry name" value="MTase_SAV2177"/>
    <property type="match status" value="1"/>
</dbReference>
<keyword evidence="2" id="KW-1185">Reference proteome</keyword>
<organism evidence="1 2">
    <name type="scientific">Bailinhaonella thermotolerans</name>
    <dbReference type="NCBI Taxonomy" id="1070861"/>
    <lineage>
        <taxon>Bacteria</taxon>
        <taxon>Bacillati</taxon>
        <taxon>Actinomycetota</taxon>
        <taxon>Actinomycetes</taxon>
        <taxon>Streptosporangiales</taxon>
        <taxon>Streptosporangiaceae</taxon>
        <taxon>Bailinhaonella</taxon>
    </lineage>
</organism>
<keyword evidence="1" id="KW-0808">Transferase</keyword>
<dbReference type="AlphaFoldDB" id="A0A3A4B2V0"/>
<dbReference type="GO" id="GO:0032259">
    <property type="term" value="P:methylation"/>
    <property type="evidence" value="ECO:0007669"/>
    <property type="project" value="UniProtKB-KW"/>
</dbReference>
<dbReference type="Pfam" id="PF04672">
    <property type="entry name" value="Methyltransf_19"/>
    <property type="match status" value="1"/>
</dbReference>
<dbReference type="CDD" id="cd02440">
    <property type="entry name" value="AdoMet_MTases"/>
    <property type="match status" value="1"/>
</dbReference>
<dbReference type="InterPro" id="IPR029063">
    <property type="entry name" value="SAM-dependent_MTases_sf"/>
</dbReference>
<proteinExistence type="predicted"/>
<dbReference type="EMBL" id="QZEY01000006">
    <property type="protein sequence ID" value="RJL31720.1"/>
    <property type="molecule type" value="Genomic_DNA"/>
</dbReference>
<dbReference type="Proteomes" id="UP000265768">
    <property type="component" value="Unassembled WGS sequence"/>
</dbReference>
<sequence length="273" mass="28815">MTRFPRWSEIPQAAPTAEIDPDVPSPARMYDYFLGGKDNFAADRAAGDRVIAAAPEVLAAVKDNRAFLRRAVTHLAGDLGIRYFLDLGAGLPTQGNVHEIARAAQPDSHVVYVDNDPIVLSHGRALLAGDAHTRVIQGDVRDPAAILADPSVAAMFELGEPVAVLFVAVLHFVSDEEDPMGVLDTFRAAMPPGSHLVITHASPGGNPGGAAAAAEAWRRSTANMHLRSPAEIAAFFKGFELLDPGLVPAQRWRADAPPPTGQGVFLAGVGALT</sequence>
<evidence type="ECO:0000313" key="2">
    <source>
        <dbReference type="Proteomes" id="UP000265768"/>
    </source>
</evidence>
<dbReference type="Gene3D" id="3.40.50.150">
    <property type="entry name" value="Vaccinia Virus protein VP39"/>
    <property type="match status" value="1"/>
</dbReference>
<name>A0A3A4B2V0_9ACTN</name>
<reference evidence="1 2" key="1">
    <citation type="submission" date="2018-09" db="EMBL/GenBank/DDBJ databases">
        <title>YIM 75507 draft genome.</title>
        <authorList>
            <person name="Tang S."/>
            <person name="Feng Y."/>
        </authorList>
    </citation>
    <scope>NUCLEOTIDE SEQUENCE [LARGE SCALE GENOMIC DNA]</scope>
    <source>
        <strain evidence="1 2">YIM 75507</strain>
    </source>
</reference>
<keyword evidence="1" id="KW-0489">Methyltransferase</keyword>
<dbReference type="OrthoDB" id="3216820at2"/>
<dbReference type="InterPro" id="IPR006764">
    <property type="entry name" value="SAM_dep_MeTrfase_SAV2177_type"/>
</dbReference>
<protein>
    <submittedName>
        <fullName evidence="1">SAM-dependent methyltransferase</fullName>
    </submittedName>
</protein>
<dbReference type="SUPFAM" id="SSF53335">
    <property type="entry name" value="S-adenosyl-L-methionine-dependent methyltransferases"/>
    <property type="match status" value="1"/>
</dbReference>